<protein>
    <submittedName>
        <fullName evidence="3">Uncharacterized protein, isoform B</fullName>
    </submittedName>
</protein>
<organism evidence="3 4">
    <name type="scientific">Drosophila virilis</name>
    <name type="common">Fruit fly</name>
    <dbReference type="NCBI Taxonomy" id="7244"/>
    <lineage>
        <taxon>Eukaryota</taxon>
        <taxon>Metazoa</taxon>
        <taxon>Ecdysozoa</taxon>
        <taxon>Arthropoda</taxon>
        <taxon>Hexapoda</taxon>
        <taxon>Insecta</taxon>
        <taxon>Pterygota</taxon>
        <taxon>Neoptera</taxon>
        <taxon>Endopterygota</taxon>
        <taxon>Diptera</taxon>
        <taxon>Brachycera</taxon>
        <taxon>Muscomorpha</taxon>
        <taxon>Ephydroidea</taxon>
        <taxon>Drosophilidae</taxon>
        <taxon>Drosophila</taxon>
    </lineage>
</organism>
<dbReference type="OrthoDB" id="8197466at2759"/>
<evidence type="ECO:0000313" key="4">
    <source>
        <dbReference type="Proteomes" id="UP000008792"/>
    </source>
</evidence>
<feature type="signal peptide" evidence="2">
    <location>
        <begin position="1"/>
        <end position="23"/>
    </location>
</feature>
<evidence type="ECO:0000313" key="3">
    <source>
        <dbReference type="EMBL" id="KRF82405.1"/>
    </source>
</evidence>
<keyword evidence="2" id="KW-0732">Signal</keyword>
<dbReference type="Proteomes" id="UP000008792">
    <property type="component" value="Unassembled WGS sequence"/>
</dbReference>
<dbReference type="AlphaFoldDB" id="A0A0Q9WPV4"/>
<evidence type="ECO:0000256" key="2">
    <source>
        <dbReference type="SAM" id="SignalP"/>
    </source>
</evidence>
<accession>A0A0Q9WPV4</accession>
<evidence type="ECO:0000256" key="1">
    <source>
        <dbReference type="SAM" id="MobiDB-lite"/>
    </source>
</evidence>
<reference evidence="3 4" key="1">
    <citation type="journal article" date="2007" name="Nature">
        <title>Evolution of genes and genomes on the Drosophila phylogeny.</title>
        <authorList>
            <consortium name="Drosophila 12 Genomes Consortium"/>
            <person name="Clark A.G."/>
            <person name="Eisen M.B."/>
            <person name="Smith D.R."/>
            <person name="Bergman C.M."/>
            <person name="Oliver B."/>
            <person name="Markow T.A."/>
            <person name="Kaufman T.C."/>
            <person name="Kellis M."/>
            <person name="Gelbart W."/>
            <person name="Iyer V.N."/>
            <person name="Pollard D.A."/>
            <person name="Sackton T.B."/>
            <person name="Larracuente A.M."/>
            <person name="Singh N.D."/>
            <person name="Abad J.P."/>
            <person name="Abt D.N."/>
            <person name="Adryan B."/>
            <person name="Aguade M."/>
            <person name="Akashi H."/>
            <person name="Anderson W.W."/>
            <person name="Aquadro C.F."/>
            <person name="Ardell D.H."/>
            <person name="Arguello R."/>
            <person name="Artieri C.G."/>
            <person name="Barbash D.A."/>
            <person name="Barker D."/>
            <person name="Barsanti P."/>
            <person name="Batterham P."/>
            <person name="Batzoglou S."/>
            <person name="Begun D."/>
            <person name="Bhutkar A."/>
            <person name="Blanco E."/>
            <person name="Bosak S.A."/>
            <person name="Bradley R.K."/>
            <person name="Brand A.D."/>
            <person name="Brent M.R."/>
            <person name="Brooks A.N."/>
            <person name="Brown R.H."/>
            <person name="Butlin R.K."/>
            <person name="Caggese C."/>
            <person name="Calvi B.R."/>
            <person name="Bernardo de Carvalho A."/>
            <person name="Caspi A."/>
            <person name="Castrezana S."/>
            <person name="Celniker S.E."/>
            <person name="Chang J.L."/>
            <person name="Chapple C."/>
            <person name="Chatterji S."/>
            <person name="Chinwalla A."/>
            <person name="Civetta A."/>
            <person name="Clifton S.W."/>
            <person name="Comeron J.M."/>
            <person name="Costello J.C."/>
            <person name="Coyne J.A."/>
            <person name="Daub J."/>
            <person name="David R.G."/>
            <person name="Delcher A.L."/>
            <person name="Delehaunty K."/>
            <person name="Do C.B."/>
            <person name="Ebling H."/>
            <person name="Edwards K."/>
            <person name="Eickbush T."/>
            <person name="Evans J.D."/>
            <person name="Filipski A."/>
            <person name="Findeiss S."/>
            <person name="Freyhult E."/>
            <person name="Fulton L."/>
            <person name="Fulton R."/>
            <person name="Garcia A.C."/>
            <person name="Gardiner A."/>
            <person name="Garfield D.A."/>
            <person name="Garvin B.E."/>
            <person name="Gibson G."/>
            <person name="Gilbert D."/>
            <person name="Gnerre S."/>
            <person name="Godfrey J."/>
            <person name="Good R."/>
            <person name="Gotea V."/>
            <person name="Gravely B."/>
            <person name="Greenberg A.J."/>
            <person name="Griffiths-Jones S."/>
            <person name="Gross S."/>
            <person name="Guigo R."/>
            <person name="Gustafson E.A."/>
            <person name="Haerty W."/>
            <person name="Hahn M.W."/>
            <person name="Halligan D.L."/>
            <person name="Halpern A.L."/>
            <person name="Halter G.M."/>
            <person name="Han M.V."/>
            <person name="Heger A."/>
            <person name="Hillier L."/>
            <person name="Hinrichs A.S."/>
            <person name="Holmes I."/>
            <person name="Hoskins R.A."/>
            <person name="Hubisz M.J."/>
            <person name="Hultmark D."/>
            <person name="Huntley M.A."/>
            <person name="Jaffe D.B."/>
            <person name="Jagadeeshan S."/>
            <person name="Jeck W.R."/>
            <person name="Johnson J."/>
            <person name="Jones C.D."/>
            <person name="Jordan W.C."/>
            <person name="Karpen G.H."/>
            <person name="Kataoka E."/>
            <person name="Keightley P.D."/>
            <person name="Kheradpour P."/>
            <person name="Kirkness E.F."/>
            <person name="Koerich L.B."/>
            <person name="Kristiansen K."/>
            <person name="Kudrna D."/>
            <person name="Kulathinal R.J."/>
            <person name="Kumar S."/>
            <person name="Kwok R."/>
            <person name="Lander E."/>
            <person name="Langley C.H."/>
            <person name="Lapoint R."/>
            <person name="Lazzaro B.P."/>
            <person name="Lee S.J."/>
            <person name="Levesque L."/>
            <person name="Li R."/>
            <person name="Lin C.F."/>
            <person name="Lin M.F."/>
            <person name="Lindblad-Toh K."/>
            <person name="Llopart A."/>
            <person name="Long M."/>
            <person name="Low L."/>
            <person name="Lozovsky E."/>
            <person name="Lu J."/>
            <person name="Luo M."/>
            <person name="Machado C.A."/>
            <person name="Makalowski W."/>
            <person name="Marzo M."/>
            <person name="Matsuda M."/>
            <person name="Matzkin L."/>
            <person name="McAllister B."/>
            <person name="McBride C.S."/>
            <person name="McKernan B."/>
            <person name="McKernan K."/>
            <person name="Mendez-Lago M."/>
            <person name="Minx P."/>
            <person name="Mollenhauer M.U."/>
            <person name="Montooth K."/>
            <person name="Mount S.M."/>
            <person name="Mu X."/>
            <person name="Myers E."/>
            <person name="Negre B."/>
            <person name="Newfeld S."/>
            <person name="Nielsen R."/>
            <person name="Noor M.A."/>
            <person name="O'Grady P."/>
            <person name="Pachter L."/>
            <person name="Papaceit M."/>
            <person name="Parisi M.J."/>
            <person name="Parisi M."/>
            <person name="Parts L."/>
            <person name="Pedersen J.S."/>
            <person name="Pesole G."/>
            <person name="Phillippy A.M."/>
            <person name="Ponting C.P."/>
            <person name="Pop M."/>
            <person name="Porcelli D."/>
            <person name="Powell J.R."/>
            <person name="Prohaska S."/>
            <person name="Pruitt K."/>
            <person name="Puig M."/>
            <person name="Quesneville H."/>
            <person name="Ram K.R."/>
            <person name="Rand D."/>
            <person name="Rasmussen M.D."/>
            <person name="Reed L.K."/>
            <person name="Reenan R."/>
            <person name="Reily A."/>
            <person name="Remington K.A."/>
            <person name="Rieger T.T."/>
            <person name="Ritchie M.G."/>
            <person name="Robin C."/>
            <person name="Rogers Y.H."/>
            <person name="Rohde C."/>
            <person name="Rozas J."/>
            <person name="Rubenfield M.J."/>
            <person name="Ruiz A."/>
            <person name="Russo S."/>
            <person name="Salzberg S.L."/>
            <person name="Sanchez-Gracia A."/>
            <person name="Saranga D.J."/>
            <person name="Sato H."/>
            <person name="Schaeffer S.W."/>
            <person name="Schatz M.C."/>
            <person name="Schlenke T."/>
            <person name="Schwartz R."/>
            <person name="Segarra C."/>
            <person name="Singh R.S."/>
            <person name="Sirot L."/>
            <person name="Sirota M."/>
            <person name="Sisneros N.B."/>
            <person name="Smith C.D."/>
            <person name="Smith T.F."/>
            <person name="Spieth J."/>
            <person name="Stage D.E."/>
            <person name="Stark A."/>
            <person name="Stephan W."/>
            <person name="Strausberg R.L."/>
            <person name="Strempel S."/>
            <person name="Sturgill D."/>
            <person name="Sutton G."/>
            <person name="Sutton G.G."/>
            <person name="Tao W."/>
            <person name="Teichmann S."/>
            <person name="Tobari Y.N."/>
            <person name="Tomimura Y."/>
            <person name="Tsolas J.M."/>
            <person name="Valente V.L."/>
            <person name="Venter E."/>
            <person name="Venter J.C."/>
            <person name="Vicario S."/>
            <person name="Vieira F.G."/>
            <person name="Vilella A.J."/>
            <person name="Villasante A."/>
            <person name="Walenz B."/>
            <person name="Wang J."/>
            <person name="Wasserman M."/>
            <person name="Watts T."/>
            <person name="Wilson D."/>
            <person name="Wilson R.K."/>
            <person name="Wing R.A."/>
            <person name="Wolfner M.F."/>
            <person name="Wong A."/>
            <person name="Wong G.K."/>
            <person name="Wu C.I."/>
            <person name="Wu G."/>
            <person name="Yamamoto D."/>
            <person name="Yang H.P."/>
            <person name="Yang S.P."/>
            <person name="Yorke J.A."/>
            <person name="Yoshida K."/>
            <person name="Zdobnov E."/>
            <person name="Zhang P."/>
            <person name="Zhang Y."/>
            <person name="Zimin A.V."/>
            <person name="Baldwin J."/>
            <person name="Abdouelleil A."/>
            <person name="Abdulkadir J."/>
            <person name="Abebe A."/>
            <person name="Abera B."/>
            <person name="Abreu J."/>
            <person name="Acer S.C."/>
            <person name="Aftuck L."/>
            <person name="Alexander A."/>
            <person name="An P."/>
            <person name="Anderson E."/>
            <person name="Anderson S."/>
            <person name="Arachi H."/>
            <person name="Azer M."/>
            <person name="Bachantsang P."/>
            <person name="Barry A."/>
            <person name="Bayul T."/>
            <person name="Berlin A."/>
            <person name="Bessette D."/>
            <person name="Bloom T."/>
            <person name="Blye J."/>
            <person name="Boguslavskiy L."/>
            <person name="Bonnet C."/>
            <person name="Boukhgalter B."/>
            <person name="Bourzgui I."/>
            <person name="Brown A."/>
            <person name="Cahill P."/>
            <person name="Channer S."/>
            <person name="Cheshatsang Y."/>
            <person name="Chuda L."/>
            <person name="Citroen M."/>
            <person name="Collymore A."/>
            <person name="Cooke P."/>
            <person name="Costello M."/>
            <person name="D'Aco K."/>
            <person name="Daza R."/>
            <person name="De Haan G."/>
            <person name="DeGray S."/>
            <person name="DeMaso C."/>
            <person name="Dhargay N."/>
            <person name="Dooley K."/>
            <person name="Dooley E."/>
            <person name="Doricent M."/>
            <person name="Dorje P."/>
            <person name="Dorjee K."/>
            <person name="Dupes A."/>
            <person name="Elong R."/>
            <person name="Falk J."/>
            <person name="Farina A."/>
            <person name="Faro S."/>
            <person name="Ferguson D."/>
            <person name="Fisher S."/>
            <person name="Foley C.D."/>
            <person name="Franke A."/>
            <person name="Friedrich D."/>
            <person name="Gadbois L."/>
            <person name="Gearin G."/>
            <person name="Gearin C.R."/>
            <person name="Giannoukos G."/>
            <person name="Goode T."/>
            <person name="Graham J."/>
            <person name="Grandbois E."/>
            <person name="Grewal S."/>
            <person name="Gyaltsen K."/>
            <person name="Hafez N."/>
            <person name="Hagos B."/>
            <person name="Hall J."/>
            <person name="Henson C."/>
            <person name="Hollinger A."/>
            <person name="Honan T."/>
            <person name="Huard M.D."/>
            <person name="Hughes L."/>
            <person name="Hurhula B."/>
            <person name="Husby M.E."/>
            <person name="Kamat A."/>
            <person name="Kanga B."/>
            <person name="Kashin S."/>
            <person name="Khazanovich D."/>
            <person name="Kisner P."/>
            <person name="Lance K."/>
            <person name="Lara M."/>
            <person name="Lee W."/>
            <person name="Lennon N."/>
            <person name="Letendre F."/>
            <person name="LeVine R."/>
            <person name="Lipovsky A."/>
            <person name="Liu X."/>
            <person name="Liu J."/>
            <person name="Liu S."/>
            <person name="Lokyitsang T."/>
            <person name="Lokyitsang Y."/>
            <person name="Lubonja R."/>
            <person name="Lui A."/>
            <person name="MacDonald P."/>
            <person name="Magnisalis V."/>
            <person name="Maru K."/>
            <person name="Matthews C."/>
            <person name="McCusker W."/>
            <person name="McDonough S."/>
            <person name="Mehta T."/>
            <person name="Meldrim J."/>
            <person name="Meneus L."/>
            <person name="Mihai O."/>
            <person name="Mihalev A."/>
            <person name="Mihova T."/>
            <person name="Mittelman R."/>
            <person name="Mlenga V."/>
            <person name="Montmayeur A."/>
            <person name="Mulrain L."/>
            <person name="Navidi A."/>
            <person name="Naylor J."/>
            <person name="Negash T."/>
            <person name="Nguyen T."/>
            <person name="Nguyen N."/>
            <person name="Nicol R."/>
            <person name="Norbu C."/>
            <person name="Norbu N."/>
            <person name="Novod N."/>
            <person name="O'Neill B."/>
            <person name="Osman S."/>
            <person name="Markiewicz E."/>
            <person name="Oyono O.L."/>
            <person name="Patti C."/>
            <person name="Phunkhang P."/>
            <person name="Pierre F."/>
            <person name="Priest M."/>
            <person name="Raghuraman S."/>
            <person name="Rege F."/>
            <person name="Reyes R."/>
            <person name="Rise C."/>
            <person name="Rogov P."/>
            <person name="Ross K."/>
            <person name="Ryan E."/>
            <person name="Settipalli S."/>
            <person name="Shea T."/>
            <person name="Sherpa N."/>
            <person name="Shi L."/>
            <person name="Shih D."/>
            <person name="Sparrow T."/>
            <person name="Spaulding J."/>
            <person name="Stalker J."/>
            <person name="Stange-Thomann N."/>
            <person name="Stavropoulos S."/>
            <person name="Stone C."/>
            <person name="Strader C."/>
            <person name="Tesfaye S."/>
            <person name="Thomson T."/>
            <person name="Thoulutsang Y."/>
            <person name="Thoulutsang D."/>
            <person name="Topham K."/>
            <person name="Topping I."/>
            <person name="Tsamla T."/>
            <person name="Vassiliev H."/>
            <person name="Vo A."/>
            <person name="Wangchuk T."/>
            <person name="Wangdi T."/>
            <person name="Weiand M."/>
            <person name="Wilkinson J."/>
            <person name="Wilson A."/>
            <person name="Yadav S."/>
            <person name="Young G."/>
            <person name="Yu Q."/>
            <person name="Zembek L."/>
            <person name="Zhong D."/>
            <person name="Zimmer A."/>
            <person name="Zwirko Z."/>
            <person name="Jaffe D.B."/>
            <person name="Alvarez P."/>
            <person name="Brockman W."/>
            <person name="Butler J."/>
            <person name="Chin C."/>
            <person name="Gnerre S."/>
            <person name="Grabherr M."/>
            <person name="Kleber M."/>
            <person name="Mauceli E."/>
            <person name="MacCallum I."/>
        </authorList>
    </citation>
    <scope>NUCLEOTIDE SEQUENCE [LARGE SCALE GENOMIC DNA]</scope>
    <source>
        <strain evidence="4">Tucson 15010-1051.87</strain>
    </source>
</reference>
<feature type="region of interest" description="Disordered" evidence="1">
    <location>
        <begin position="35"/>
        <end position="66"/>
    </location>
</feature>
<dbReference type="EMBL" id="CH940651">
    <property type="protein sequence ID" value="KRF82405.1"/>
    <property type="molecule type" value="Genomic_DNA"/>
</dbReference>
<sequence length="149" mass="16632">MKFAMRCMMMALLLLATTQLTISAPAEPLFELQDSSEPAELNPINAESKRRTRAGGKDLSDAPELDRSNVSFELPDELFTKSFRTVTQVSQALSRLIMNSARRYSRFVLFFKPIFGDALVVKGYEDPTTTTTSRTTTQAIEGTDNLNEV</sequence>
<feature type="compositionally biased region" description="Basic and acidic residues" evidence="1">
    <location>
        <begin position="55"/>
        <end position="66"/>
    </location>
</feature>
<gene>
    <name evidence="3" type="primary">Dvir\GJ19426</name>
    <name evidence="3" type="ORF">Dvir_GJ19426</name>
</gene>
<name>A0A0Q9WPV4_DROVI</name>
<keyword evidence="4" id="KW-1185">Reference proteome</keyword>
<dbReference type="eggNOG" id="ENOG502TBJY">
    <property type="taxonomic scope" value="Eukaryota"/>
</dbReference>
<feature type="chain" id="PRO_5006386975" evidence="2">
    <location>
        <begin position="24"/>
        <end position="149"/>
    </location>
</feature>
<proteinExistence type="predicted"/>